<keyword evidence="3" id="KW-0862">Zinc</keyword>
<dbReference type="GO" id="GO:0008108">
    <property type="term" value="F:UDP-glucose:hexose-1-phosphate uridylyltransferase activity"/>
    <property type="evidence" value="ECO:0007669"/>
    <property type="project" value="UniProtKB-UniRule"/>
</dbReference>
<gene>
    <name evidence="5" type="primary">galT</name>
    <name evidence="5" type="ORF">ENL39_00565</name>
</gene>
<dbReference type="Pfam" id="PF16268">
    <property type="entry name" value="DUF4921"/>
    <property type="match status" value="1"/>
</dbReference>
<feature type="domain" description="DUF4921" evidence="4">
    <location>
        <begin position="102"/>
        <end position="325"/>
    </location>
</feature>
<dbReference type="Gene3D" id="3.30.428.10">
    <property type="entry name" value="HIT-like"/>
    <property type="match status" value="2"/>
</dbReference>
<protein>
    <recommendedName>
        <fullName evidence="1">Galactose-1-phosphate uridylyltransferase</fullName>
        <ecNumber evidence="1">2.7.7.12</ecNumber>
    </recommendedName>
</protein>
<keyword evidence="5" id="KW-0808">Transferase</keyword>
<dbReference type="GO" id="GO:0008270">
    <property type="term" value="F:zinc ion binding"/>
    <property type="evidence" value="ECO:0007669"/>
    <property type="project" value="InterPro"/>
</dbReference>
<dbReference type="PIRSF" id="PIRSF000808">
    <property type="entry name" value="GalT"/>
    <property type="match status" value="1"/>
</dbReference>
<dbReference type="InterPro" id="IPR032576">
    <property type="entry name" value="DUF4921"/>
</dbReference>
<comment type="cofactor">
    <cofactor evidence="3">
        <name>Zn(2+)</name>
        <dbReference type="ChEBI" id="CHEBI:29105"/>
    </cofactor>
    <text evidence="3">Binds 1 zinc ion per subunit.</text>
</comment>
<dbReference type="NCBIfam" id="TIGR00209">
    <property type="entry name" value="galT_1"/>
    <property type="match status" value="1"/>
</dbReference>
<dbReference type="EC" id="2.7.7.12" evidence="1"/>
<sequence length="331" mass="38824">MTELRKDPVSGRWVIISPERGKRPSDFSFEEFPEIKKEGCPFCEGNETITPPEIFSYRKNGTKPDTPGWRIRVVPNKFPALRMESKLNKKEEGIYEMMSGVGAHEVIVETPKHIEDILVSSDLKVAEEVIKVYRQRMIELMKDARFEYVLVFKNKGKEAGASLNHSHSQIIATPVVPKRVEEELEGSRKYFNDKEKCVFCDMIRQEISMEERLLWEDEYFISFCPFASRFPYEMTILPKRHTCDFREINQKEIKSFARMLKNCIKNLNRIVPHLPYNYLIHTCPSSRQNLSYYHWHLEIIPRLTVIAGFEWGAGFYINYMPPEKAAKNLRA</sequence>
<dbReference type="EMBL" id="DRTT01000013">
    <property type="protein sequence ID" value="HHF97968.1"/>
    <property type="molecule type" value="Genomic_DNA"/>
</dbReference>
<feature type="binding site" evidence="3">
    <location>
        <position position="43"/>
    </location>
    <ligand>
        <name>Zn(2+)</name>
        <dbReference type="ChEBI" id="CHEBI:29105"/>
    </ligand>
</feature>
<organism evidence="5">
    <name type="scientific">Aerophobetes bacterium</name>
    <dbReference type="NCBI Taxonomy" id="2030807"/>
    <lineage>
        <taxon>Bacteria</taxon>
        <taxon>Candidatus Aerophobota</taxon>
    </lineage>
</organism>
<evidence type="ECO:0000256" key="1">
    <source>
        <dbReference type="NCBIfam" id="TIGR00209"/>
    </source>
</evidence>
<feature type="binding site" evidence="3">
    <location>
        <position position="40"/>
    </location>
    <ligand>
        <name>Zn(2+)</name>
        <dbReference type="ChEBI" id="CHEBI:29105"/>
    </ligand>
</feature>
<evidence type="ECO:0000313" key="5">
    <source>
        <dbReference type="EMBL" id="HHF97968.1"/>
    </source>
</evidence>
<name>A0A7V5HXX5_UNCAE</name>
<dbReference type="PANTHER" id="PTHR42763">
    <property type="entry name" value="ADP-GLUCOSE PHOSPHORYLASE"/>
    <property type="match status" value="1"/>
</dbReference>
<dbReference type="UniPathway" id="UPA00214"/>
<dbReference type="GO" id="GO:0006012">
    <property type="term" value="P:galactose metabolic process"/>
    <property type="evidence" value="ECO:0007669"/>
    <property type="project" value="UniProtKB-UniRule"/>
</dbReference>
<proteinExistence type="predicted"/>
<reference evidence="5" key="1">
    <citation type="journal article" date="2020" name="mSystems">
        <title>Genome- and Community-Level Interaction Insights into Carbon Utilization and Element Cycling Functions of Hydrothermarchaeota in Hydrothermal Sediment.</title>
        <authorList>
            <person name="Zhou Z."/>
            <person name="Liu Y."/>
            <person name="Xu W."/>
            <person name="Pan J."/>
            <person name="Luo Z.H."/>
            <person name="Li M."/>
        </authorList>
    </citation>
    <scope>NUCLEOTIDE SEQUENCE [LARGE SCALE GENOMIC DNA]</scope>
    <source>
        <strain evidence="5">HyVt-92</strain>
    </source>
</reference>
<evidence type="ECO:0000256" key="3">
    <source>
        <dbReference type="PIRSR" id="PIRSR000808-3"/>
    </source>
</evidence>
<feature type="binding site" evidence="3">
    <location>
        <position position="165"/>
    </location>
    <ligand>
        <name>Zn(2+)</name>
        <dbReference type="ChEBI" id="CHEBI:29105"/>
    </ligand>
</feature>
<evidence type="ECO:0000259" key="4">
    <source>
        <dbReference type="Pfam" id="PF16268"/>
    </source>
</evidence>
<dbReference type="AlphaFoldDB" id="A0A7V5HXX5"/>
<dbReference type="InterPro" id="IPR036265">
    <property type="entry name" value="HIT-like_sf"/>
</dbReference>
<feature type="active site" description="Tele-UMP-histidine intermediate" evidence="2">
    <location>
        <position position="167"/>
    </location>
</feature>
<dbReference type="PANTHER" id="PTHR42763:SF1">
    <property type="entry name" value="UDP-GLUCOSE--HEXOSE-1-PHOSPHATE URIDYLYLTRANSFERASE"/>
    <property type="match status" value="1"/>
</dbReference>
<keyword evidence="3" id="KW-0479">Metal-binding</keyword>
<dbReference type="Proteomes" id="UP000886070">
    <property type="component" value="Unassembled WGS sequence"/>
</dbReference>
<dbReference type="InterPro" id="IPR001937">
    <property type="entry name" value="GalP_UDPtransf1"/>
</dbReference>
<keyword evidence="5" id="KW-0548">Nucleotidyltransferase</keyword>
<dbReference type="SUPFAM" id="SSF54197">
    <property type="entry name" value="HIT-like"/>
    <property type="match status" value="2"/>
</dbReference>
<comment type="caution">
    <text evidence="5">The sequence shown here is derived from an EMBL/GenBank/DDBJ whole genome shotgun (WGS) entry which is preliminary data.</text>
</comment>
<evidence type="ECO:0000256" key="2">
    <source>
        <dbReference type="PIRSR" id="PIRSR000808-1"/>
    </source>
</evidence>
<dbReference type="InterPro" id="IPR053177">
    <property type="entry name" value="ADP-glucose_phosphorylase"/>
</dbReference>
<accession>A0A7V5HXX5</accession>
<feature type="binding site" evidence="3">
    <location>
        <position position="113"/>
    </location>
    <ligand>
        <name>Zn(2+)</name>
        <dbReference type="ChEBI" id="CHEBI:29105"/>
    </ligand>
</feature>